<dbReference type="KEGG" id="lhk:LHK_01021"/>
<name>C1D5Y2_LARHH</name>
<organism evidence="1 2">
    <name type="scientific">Laribacter hongkongensis (strain HLHK9)</name>
    <dbReference type="NCBI Taxonomy" id="557598"/>
    <lineage>
        <taxon>Bacteria</taxon>
        <taxon>Pseudomonadati</taxon>
        <taxon>Pseudomonadota</taxon>
        <taxon>Betaproteobacteria</taxon>
        <taxon>Neisseriales</taxon>
        <taxon>Aquaspirillaceae</taxon>
        <taxon>Laribacter</taxon>
    </lineage>
</organism>
<dbReference type="AlphaFoldDB" id="C1D5Y2"/>
<evidence type="ECO:0000313" key="2">
    <source>
        <dbReference type="Proteomes" id="UP000002010"/>
    </source>
</evidence>
<proteinExistence type="predicted"/>
<protein>
    <submittedName>
        <fullName evidence="1">Uncharacterized protein</fullName>
    </submittedName>
</protein>
<dbReference type="STRING" id="557598.LHK_01021"/>
<sequence length="51" mass="5894">MTTTRVSAMEVMLAEHSNISFEEIFIYYHHFLITVADLKIINSYTIGLICI</sequence>
<evidence type="ECO:0000313" key="1">
    <source>
        <dbReference type="EMBL" id="ACO74013.1"/>
    </source>
</evidence>
<accession>C1D5Y2</accession>
<dbReference type="EMBL" id="CP001154">
    <property type="protein sequence ID" value="ACO74013.1"/>
    <property type="molecule type" value="Genomic_DNA"/>
</dbReference>
<keyword evidence="2" id="KW-1185">Reference proteome</keyword>
<dbReference type="HOGENOM" id="CLU_3100289_0_0_4"/>
<gene>
    <name evidence="1" type="ordered locus">LHK_01021</name>
</gene>
<reference evidence="1 2" key="1">
    <citation type="journal article" date="2009" name="PLoS Genet.">
        <title>The complete genome and proteome of Laribacter hongkongensis reveal potential mechanisms for adaptations to different temperatures and habitats.</title>
        <authorList>
            <person name="Woo P.C."/>
            <person name="Lau S.K."/>
            <person name="Tse H."/>
            <person name="Teng J.L."/>
            <person name="Curreem S.O."/>
            <person name="Tsang A.K."/>
            <person name="Fan R.Y."/>
            <person name="Wong G.K."/>
            <person name="Huang Y."/>
            <person name="Loman N.J."/>
            <person name="Snyder L.A."/>
            <person name="Cai J.J."/>
            <person name="Huang J.D."/>
            <person name="Mak W."/>
            <person name="Pallen M.J."/>
            <person name="Lok S."/>
            <person name="Yuen K.Y."/>
        </authorList>
    </citation>
    <scope>NUCLEOTIDE SEQUENCE [LARGE SCALE GENOMIC DNA]</scope>
    <source>
        <strain evidence="1 2">HLHK9</strain>
    </source>
</reference>
<dbReference type="Proteomes" id="UP000002010">
    <property type="component" value="Chromosome"/>
</dbReference>